<evidence type="ECO:0000313" key="2">
    <source>
        <dbReference type="EMBL" id="KAG7443739.1"/>
    </source>
</evidence>
<dbReference type="InterPro" id="IPR018152">
    <property type="entry name" value="SOD_Cu/Zn_BS"/>
</dbReference>
<dbReference type="GO" id="GO:0005507">
    <property type="term" value="F:copper ion binding"/>
    <property type="evidence" value="ECO:0007669"/>
    <property type="project" value="InterPro"/>
</dbReference>
<dbReference type="SUPFAM" id="SSF49329">
    <property type="entry name" value="Cu,Zn superoxide dismutase-like"/>
    <property type="match status" value="1"/>
</dbReference>
<organism evidence="2 3">
    <name type="scientific">Guyanagaster necrorhizus</name>
    <dbReference type="NCBI Taxonomy" id="856835"/>
    <lineage>
        <taxon>Eukaryota</taxon>
        <taxon>Fungi</taxon>
        <taxon>Dikarya</taxon>
        <taxon>Basidiomycota</taxon>
        <taxon>Agaricomycotina</taxon>
        <taxon>Agaricomycetes</taxon>
        <taxon>Agaricomycetidae</taxon>
        <taxon>Agaricales</taxon>
        <taxon>Marasmiineae</taxon>
        <taxon>Physalacriaceae</taxon>
        <taxon>Guyanagaster</taxon>
    </lineage>
</organism>
<feature type="domain" description="Superoxide dismutase copper/zinc binding" evidence="1">
    <location>
        <begin position="2"/>
        <end position="125"/>
    </location>
</feature>
<dbReference type="InterPro" id="IPR001424">
    <property type="entry name" value="SOD_Cu_Zn_dom"/>
</dbReference>
<evidence type="ECO:0000313" key="3">
    <source>
        <dbReference type="Proteomes" id="UP000812287"/>
    </source>
</evidence>
<dbReference type="OrthoDB" id="2015551at2759"/>
<feature type="non-terminal residue" evidence="2">
    <location>
        <position position="1"/>
    </location>
</feature>
<dbReference type="GeneID" id="66105773"/>
<dbReference type="PANTHER" id="PTHR10003">
    <property type="entry name" value="SUPEROXIDE DISMUTASE CU-ZN -RELATED"/>
    <property type="match status" value="1"/>
</dbReference>
<comment type="caution">
    <text evidence="2">The sequence shown here is derived from an EMBL/GenBank/DDBJ whole genome shotgun (WGS) entry which is preliminary data.</text>
</comment>
<proteinExistence type="predicted"/>
<dbReference type="EMBL" id="MU250543">
    <property type="protein sequence ID" value="KAG7443739.1"/>
    <property type="molecule type" value="Genomic_DNA"/>
</dbReference>
<dbReference type="AlphaFoldDB" id="A0A9P7VN20"/>
<dbReference type="InterPro" id="IPR024134">
    <property type="entry name" value="SOD_Cu/Zn_/chaperone"/>
</dbReference>
<dbReference type="Proteomes" id="UP000812287">
    <property type="component" value="Unassembled WGS sequence"/>
</dbReference>
<accession>A0A9P7VN20</accession>
<dbReference type="CDD" id="cd00305">
    <property type="entry name" value="Cu-Zn_Superoxide_Dismutase"/>
    <property type="match status" value="1"/>
</dbReference>
<name>A0A9P7VN20_9AGAR</name>
<dbReference type="PROSITE" id="PS00332">
    <property type="entry name" value="SOD_CU_ZN_2"/>
    <property type="match status" value="1"/>
</dbReference>
<protein>
    <submittedName>
        <fullName evidence="2">Cytosolic copper-zinc superoxide dismutase</fullName>
    </submittedName>
</protein>
<keyword evidence="3" id="KW-1185">Reference proteome</keyword>
<gene>
    <name evidence="2" type="ORF">BT62DRAFT_901869</name>
</gene>
<sequence length="131" mass="13867">PVHMMGHVAGLSPNALQGFHVHEFGDLTHGCISTGEHWNPFNAMHGSLKALKHKRHAGDLRNIQADANSVVILNITNDLMTLKGPLSIVGHAIVVHSGIDDLSKGHNLLSLINGNSGPRVACVIIGIASKI</sequence>
<dbReference type="Gene3D" id="2.60.40.200">
    <property type="entry name" value="Superoxide dismutase, copper/zinc binding domain"/>
    <property type="match status" value="1"/>
</dbReference>
<evidence type="ECO:0000259" key="1">
    <source>
        <dbReference type="Pfam" id="PF00080"/>
    </source>
</evidence>
<dbReference type="InterPro" id="IPR036423">
    <property type="entry name" value="SOD-like_Cu/Zn_dom_sf"/>
</dbReference>
<dbReference type="PRINTS" id="PR00068">
    <property type="entry name" value="CUZNDISMTASE"/>
</dbReference>
<dbReference type="GO" id="GO:0006801">
    <property type="term" value="P:superoxide metabolic process"/>
    <property type="evidence" value="ECO:0007669"/>
    <property type="project" value="InterPro"/>
</dbReference>
<reference evidence="2" key="1">
    <citation type="submission" date="2020-11" db="EMBL/GenBank/DDBJ databases">
        <title>Adaptations for nitrogen fixation in a non-lichenized fungal sporocarp promotes dispersal by wood-feeding termites.</title>
        <authorList>
            <consortium name="DOE Joint Genome Institute"/>
            <person name="Koch R.A."/>
            <person name="Yoon G."/>
            <person name="Arayal U."/>
            <person name="Lail K."/>
            <person name="Amirebrahimi M."/>
            <person name="Labutti K."/>
            <person name="Lipzen A."/>
            <person name="Riley R."/>
            <person name="Barry K."/>
            <person name="Henrissat B."/>
            <person name="Grigoriev I.V."/>
            <person name="Herr J.R."/>
            <person name="Aime M.C."/>
        </authorList>
    </citation>
    <scope>NUCLEOTIDE SEQUENCE</scope>
    <source>
        <strain evidence="2">MCA 3950</strain>
    </source>
</reference>
<dbReference type="PROSITE" id="PS00087">
    <property type="entry name" value="SOD_CU_ZN_1"/>
    <property type="match status" value="1"/>
</dbReference>
<dbReference type="RefSeq" id="XP_043037239.1">
    <property type="nucleotide sequence ID" value="XM_043183476.1"/>
</dbReference>
<dbReference type="Pfam" id="PF00080">
    <property type="entry name" value="Sod_Cu"/>
    <property type="match status" value="1"/>
</dbReference>
<dbReference type="GO" id="GO:0034599">
    <property type="term" value="P:cellular response to oxidative stress"/>
    <property type="evidence" value="ECO:0007669"/>
    <property type="project" value="UniProtKB-ARBA"/>
</dbReference>